<feature type="region of interest" description="Disordered" evidence="3">
    <location>
        <begin position="92"/>
        <end position="151"/>
    </location>
</feature>
<dbReference type="PANTHER" id="PTHR22870:SF466">
    <property type="entry name" value="ANKYRIN REPEAT-CONTAINING PROTEIN"/>
    <property type="match status" value="1"/>
</dbReference>
<name>A0A813GCM2_POLGL</name>
<evidence type="ECO:0000256" key="3">
    <source>
        <dbReference type="SAM" id="MobiDB-lite"/>
    </source>
</evidence>
<proteinExistence type="predicted"/>
<gene>
    <name evidence="4" type="ORF">PGLA1383_LOCUS41179</name>
</gene>
<dbReference type="InterPro" id="IPR000408">
    <property type="entry name" value="Reg_chr_condens"/>
</dbReference>
<accession>A0A813GCM2</accession>
<feature type="compositionally biased region" description="Basic residues" evidence="3">
    <location>
        <begin position="132"/>
        <end position="146"/>
    </location>
</feature>
<evidence type="ECO:0000313" key="5">
    <source>
        <dbReference type="Proteomes" id="UP000654075"/>
    </source>
</evidence>
<feature type="compositionally biased region" description="Polar residues" evidence="3">
    <location>
        <begin position="112"/>
        <end position="123"/>
    </location>
</feature>
<dbReference type="PROSITE" id="PS00626">
    <property type="entry name" value="RCC1_2"/>
    <property type="match status" value="2"/>
</dbReference>
<feature type="region of interest" description="Disordered" evidence="3">
    <location>
        <begin position="1"/>
        <end position="72"/>
    </location>
</feature>
<dbReference type="Proteomes" id="UP000654075">
    <property type="component" value="Unassembled WGS sequence"/>
</dbReference>
<sequence length="306" mass="33732">IFEPRISRCGRSAACTKQRCGKRSGLSSSRRQGRPSGSSKACSRAETPRLPKPQPPLGRVPKMTEPWPKPLQRQPCWQTRRWLRYWHSRPRKVMEQMSQRRRRTPPRWTSCWPRQSHGSSGSERSAGPPQQRSHRSPSPRRPRPPRKQKEAEAQLLPKVVDALLGIHIVQVAAGYEHSLALSDTGEVFTWGSHVSGALGNLDFGRTPDYQALAHKAELGNIGRVREVACGAFHSLFLSDTGEAAERGDDLWLCGIGVTSAETAAWRLAAASSPYAGTAAAEIPGPPAGVPLKMKLVNVKRLLAKLN</sequence>
<organism evidence="4 5">
    <name type="scientific">Polarella glacialis</name>
    <name type="common">Dinoflagellate</name>
    <dbReference type="NCBI Taxonomy" id="89957"/>
    <lineage>
        <taxon>Eukaryota</taxon>
        <taxon>Sar</taxon>
        <taxon>Alveolata</taxon>
        <taxon>Dinophyceae</taxon>
        <taxon>Suessiales</taxon>
        <taxon>Suessiaceae</taxon>
        <taxon>Polarella</taxon>
    </lineage>
</organism>
<dbReference type="InterPro" id="IPR009091">
    <property type="entry name" value="RCC1/BLIP-II"/>
</dbReference>
<dbReference type="PANTHER" id="PTHR22870">
    <property type="entry name" value="REGULATOR OF CHROMOSOME CONDENSATION"/>
    <property type="match status" value="1"/>
</dbReference>
<evidence type="ECO:0000313" key="4">
    <source>
        <dbReference type="EMBL" id="CAE8623985.1"/>
    </source>
</evidence>
<protein>
    <submittedName>
        <fullName evidence="4">Uncharacterized protein</fullName>
    </submittedName>
</protein>
<dbReference type="Gene3D" id="2.130.10.30">
    <property type="entry name" value="Regulator of chromosome condensation 1/beta-lactamase-inhibitor protein II"/>
    <property type="match status" value="1"/>
</dbReference>
<evidence type="ECO:0000256" key="2">
    <source>
        <dbReference type="PROSITE-ProRule" id="PRU00235"/>
    </source>
</evidence>
<evidence type="ECO:0000256" key="1">
    <source>
        <dbReference type="ARBA" id="ARBA00022737"/>
    </source>
</evidence>
<keyword evidence="1" id="KW-0677">Repeat</keyword>
<dbReference type="AlphaFoldDB" id="A0A813GCM2"/>
<comment type="caution">
    <text evidence="4">The sequence shown here is derived from an EMBL/GenBank/DDBJ whole genome shotgun (WGS) entry which is preliminary data.</text>
</comment>
<dbReference type="PROSITE" id="PS50012">
    <property type="entry name" value="RCC1_3"/>
    <property type="match status" value="1"/>
</dbReference>
<feature type="repeat" description="RCC1" evidence="2">
    <location>
        <begin position="185"/>
        <end position="240"/>
    </location>
</feature>
<feature type="compositionally biased region" description="Low complexity" evidence="3">
    <location>
        <begin position="23"/>
        <end position="39"/>
    </location>
</feature>
<keyword evidence="5" id="KW-1185">Reference proteome</keyword>
<dbReference type="SUPFAM" id="SSF50985">
    <property type="entry name" value="RCC1/BLIP-II"/>
    <property type="match status" value="1"/>
</dbReference>
<dbReference type="OrthoDB" id="10256179at2759"/>
<dbReference type="EMBL" id="CAJNNV010028283">
    <property type="protein sequence ID" value="CAE8623985.1"/>
    <property type="molecule type" value="Genomic_DNA"/>
</dbReference>
<dbReference type="Pfam" id="PF13540">
    <property type="entry name" value="RCC1_2"/>
    <property type="match status" value="1"/>
</dbReference>
<dbReference type="InterPro" id="IPR051210">
    <property type="entry name" value="Ub_ligase/GEF_domain"/>
</dbReference>
<feature type="non-terminal residue" evidence="4">
    <location>
        <position position="306"/>
    </location>
</feature>
<reference evidence="4" key="1">
    <citation type="submission" date="2021-02" db="EMBL/GenBank/DDBJ databases">
        <authorList>
            <person name="Dougan E. K."/>
            <person name="Rhodes N."/>
            <person name="Thang M."/>
            <person name="Chan C."/>
        </authorList>
    </citation>
    <scope>NUCLEOTIDE SEQUENCE</scope>
</reference>